<evidence type="ECO:0000256" key="6">
    <source>
        <dbReference type="ARBA" id="ARBA00023163"/>
    </source>
</evidence>
<dbReference type="PROSITE" id="PS50110">
    <property type="entry name" value="RESPONSE_REGULATORY"/>
    <property type="match status" value="1"/>
</dbReference>
<dbReference type="PROSITE" id="PS51755">
    <property type="entry name" value="OMPR_PHOB"/>
    <property type="match status" value="1"/>
</dbReference>
<accession>A0A7G9WBK6</accession>
<dbReference type="GO" id="GO:0005829">
    <property type="term" value="C:cytosol"/>
    <property type="evidence" value="ECO:0007669"/>
    <property type="project" value="TreeGrafter"/>
</dbReference>
<keyword evidence="2 8" id="KW-0597">Phosphoprotein</keyword>
<evidence type="ECO:0000256" key="1">
    <source>
        <dbReference type="ARBA" id="ARBA00018672"/>
    </source>
</evidence>
<reference evidence="12 13" key="1">
    <citation type="submission" date="2020-07" db="EMBL/GenBank/DDBJ databases">
        <title>Alkalicella. sp. LB2 genome.</title>
        <authorList>
            <person name="Postec A."/>
            <person name="Quemeneur M."/>
        </authorList>
    </citation>
    <scope>NUCLEOTIDE SEQUENCE [LARGE SCALE GENOMIC DNA]</scope>
    <source>
        <strain evidence="12 13">LB2</strain>
    </source>
</reference>
<evidence type="ECO:0000259" key="10">
    <source>
        <dbReference type="PROSITE" id="PS50110"/>
    </source>
</evidence>
<keyword evidence="4" id="KW-0805">Transcription regulation</keyword>
<dbReference type="PANTHER" id="PTHR48111:SF73">
    <property type="entry name" value="ALKALINE PHOSPHATASE SYNTHESIS TRANSCRIPTIONAL REGULATORY PROTEIN PHOP"/>
    <property type="match status" value="1"/>
</dbReference>
<sequence>MVERKSINILVVDDETEIVNVLKAYLGKEGYTVFTAFDGVEAIEIITNNKIDFIVLDLMLPSLSGEEVCKEIRDTSNVPILMLTAKVEEYERIHGLDIGADDYMTKPFSPKELVARVKAILRRTRVENRSNSMVFEKNHLSIDLDKKEVKKRGLLVELTNTEYKLLLLLSQNQGRVFSRDELVLKVLGYDYEGYDRTIDTHIKNIRHKIEEKDVKYIFTVYGVGYKFVGEKDVK</sequence>
<dbReference type="PANTHER" id="PTHR48111">
    <property type="entry name" value="REGULATOR OF RPOS"/>
    <property type="match status" value="1"/>
</dbReference>
<gene>
    <name evidence="12" type="ORF">HYG86_15475</name>
</gene>
<evidence type="ECO:0000256" key="4">
    <source>
        <dbReference type="ARBA" id="ARBA00023015"/>
    </source>
</evidence>
<dbReference type="FunFam" id="1.10.10.10:FF:000018">
    <property type="entry name" value="DNA-binding response regulator ResD"/>
    <property type="match status" value="1"/>
</dbReference>
<dbReference type="GO" id="GO:0000976">
    <property type="term" value="F:transcription cis-regulatory region binding"/>
    <property type="evidence" value="ECO:0007669"/>
    <property type="project" value="TreeGrafter"/>
</dbReference>
<evidence type="ECO:0000256" key="2">
    <source>
        <dbReference type="ARBA" id="ARBA00022553"/>
    </source>
</evidence>
<dbReference type="SUPFAM" id="SSF46894">
    <property type="entry name" value="C-terminal effector domain of the bipartite response regulators"/>
    <property type="match status" value="1"/>
</dbReference>
<dbReference type="InterPro" id="IPR001867">
    <property type="entry name" value="OmpR/PhoB-type_DNA-bd"/>
</dbReference>
<dbReference type="InterPro" id="IPR016032">
    <property type="entry name" value="Sig_transdc_resp-reg_C-effctor"/>
</dbReference>
<evidence type="ECO:0000256" key="3">
    <source>
        <dbReference type="ARBA" id="ARBA00023012"/>
    </source>
</evidence>
<dbReference type="Pfam" id="PF00486">
    <property type="entry name" value="Trans_reg_C"/>
    <property type="match status" value="1"/>
</dbReference>
<dbReference type="GO" id="GO:0006355">
    <property type="term" value="P:regulation of DNA-templated transcription"/>
    <property type="evidence" value="ECO:0007669"/>
    <property type="project" value="InterPro"/>
</dbReference>
<protein>
    <recommendedName>
        <fullName evidence="1">Stage 0 sporulation protein A homolog</fullName>
    </recommendedName>
</protein>
<proteinExistence type="predicted"/>
<dbReference type="Pfam" id="PF00072">
    <property type="entry name" value="Response_reg"/>
    <property type="match status" value="1"/>
</dbReference>
<keyword evidence="13" id="KW-1185">Reference proteome</keyword>
<dbReference type="InterPro" id="IPR001789">
    <property type="entry name" value="Sig_transdc_resp-reg_receiver"/>
</dbReference>
<dbReference type="CDD" id="cd00383">
    <property type="entry name" value="trans_reg_C"/>
    <property type="match status" value="1"/>
</dbReference>
<dbReference type="Gene3D" id="1.10.10.10">
    <property type="entry name" value="Winged helix-like DNA-binding domain superfamily/Winged helix DNA-binding domain"/>
    <property type="match status" value="1"/>
</dbReference>
<keyword evidence="6" id="KW-0804">Transcription</keyword>
<keyword evidence="3" id="KW-0902">Two-component regulatory system</keyword>
<dbReference type="GO" id="GO:0032993">
    <property type="term" value="C:protein-DNA complex"/>
    <property type="evidence" value="ECO:0007669"/>
    <property type="project" value="TreeGrafter"/>
</dbReference>
<dbReference type="SMART" id="SM00448">
    <property type="entry name" value="REC"/>
    <property type="match status" value="1"/>
</dbReference>
<feature type="DNA-binding region" description="OmpR/PhoB-type" evidence="9">
    <location>
        <begin position="130"/>
        <end position="229"/>
    </location>
</feature>
<feature type="modified residue" description="4-aspartylphosphate" evidence="8">
    <location>
        <position position="57"/>
    </location>
</feature>
<dbReference type="Proteomes" id="UP000516160">
    <property type="component" value="Chromosome"/>
</dbReference>
<dbReference type="InterPro" id="IPR011006">
    <property type="entry name" value="CheY-like_superfamily"/>
</dbReference>
<dbReference type="FunFam" id="3.40.50.2300:FF:000001">
    <property type="entry name" value="DNA-binding response regulator PhoB"/>
    <property type="match status" value="1"/>
</dbReference>
<dbReference type="Gene3D" id="6.10.250.690">
    <property type="match status" value="1"/>
</dbReference>
<dbReference type="GO" id="GO:0000156">
    <property type="term" value="F:phosphorelay response regulator activity"/>
    <property type="evidence" value="ECO:0007669"/>
    <property type="project" value="TreeGrafter"/>
</dbReference>
<dbReference type="SUPFAM" id="SSF52172">
    <property type="entry name" value="CheY-like"/>
    <property type="match status" value="1"/>
</dbReference>
<organism evidence="12 13">
    <name type="scientific">Alkalicella caledoniensis</name>
    <dbReference type="NCBI Taxonomy" id="2731377"/>
    <lineage>
        <taxon>Bacteria</taxon>
        <taxon>Bacillati</taxon>
        <taxon>Bacillota</taxon>
        <taxon>Clostridia</taxon>
        <taxon>Eubacteriales</taxon>
        <taxon>Proteinivoracaceae</taxon>
        <taxon>Alkalicella</taxon>
    </lineage>
</organism>
<dbReference type="InterPro" id="IPR039420">
    <property type="entry name" value="WalR-like"/>
</dbReference>
<dbReference type="SMART" id="SM00862">
    <property type="entry name" value="Trans_reg_C"/>
    <property type="match status" value="1"/>
</dbReference>
<dbReference type="EMBL" id="CP058559">
    <property type="protein sequence ID" value="QNO16068.1"/>
    <property type="molecule type" value="Genomic_DNA"/>
</dbReference>
<evidence type="ECO:0000256" key="7">
    <source>
        <dbReference type="ARBA" id="ARBA00024867"/>
    </source>
</evidence>
<dbReference type="Gene3D" id="3.40.50.2300">
    <property type="match status" value="1"/>
</dbReference>
<evidence type="ECO:0000256" key="9">
    <source>
        <dbReference type="PROSITE-ProRule" id="PRU01091"/>
    </source>
</evidence>
<evidence type="ECO:0000259" key="11">
    <source>
        <dbReference type="PROSITE" id="PS51755"/>
    </source>
</evidence>
<evidence type="ECO:0000256" key="8">
    <source>
        <dbReference type="PROSITE-ProRule" id="PRU00169"/>
    </source>
</evidence>
<name>A0A7G9WBK6_ALKCA</name>
<dbReference type="AlphaFoldDB" id="A0A7G9WBK6"/>
<evidence type="ECO:0000313" key="12">
    <source>
        <dbReference type="EMBL" id="QNO16068.1"/>
    </source>
</evidence>
<evidence type="ECO:0000256" key="5">
    <source>
        <dbReference type="ARBA" id="ARBA00023125"/>
    </source>
</evidence>
<feature type="domain" description="Response regulatory" evidence="10">
    <location>
        <begin position="8"/>
        <end position="121"/>
    </location>
</feature>
<feature type="domain" description="OmpR/PhoB-type" evidence="11">
    <location>
        <begin position="130"/>
        <end position="229"/>
    </location>
</feature>
<keyword evidence="5 9" id="KW-0238">DNA-binding</keyword>
<dbReference type="InterPro" id="IPR036388">
    <property type="entry name" value="WH-like_DNA-bd_sf"/>
</dbReference>
<comment type="function">
    <text evidence="7">May play the central regulatory role in sporulation. It may be an element of the effector pathway responsible for the activation of sporulation genes in response to nutritional stress. Spo0A may act in concert with spo0H (a sigma factor) to control the expression of some genes that are critical to the sporulation process.</text>
</comment>
<evidence type="ECO:0000313" key="13">
    <source>
        <dbReference type="Proteomes" id="UP000516160"/>
    </source>
</evidence>
<dbReference type="KEGG" id="acae:HYG86_15475"/>